<dbReference type="HAMAP" id="MF_00480_B">
    <property type="entry name" value="Ribosomal_uS7_B"/>
    <property type="match status" value="1"/>
</dbReference>
<evidence type="ECO:0000256" key="2">
    <source>
        <dbReference type="ARBA" id="ARBA00022730"/>
    </source>
</evidence>
<dbReference type="InterPro" id="IPR005717">
    <property type="entry name" value="Ribosomal_uS7_bac/org-type"/>
</dbReference>
<evidence type="ECO:0000259" key="7">
    <source>
        <dbReference type="Pfam" id="PF00177"/>
    </source>
</evidence>
<evidence type="ECO:0000256" key="1">
    <source>
        <dbReference type="ARBA" id="ARBA00007151"/>
    </source>
</evidence>
<dbReference type="InterPro" id="IPR036823">
    <property type="entry name" value="Ribosomal_uS7_dom_sf"/>
</dbReference>
<dbReference type="GO" id="GO:0000049">
    <property type="term" value="F:tRNA binding"/>
    <property type="evidence" value="ECO:0007669"/>
    <property type="project" value="UniProtKB-UniRule"/>
</dbReference>
<protein>
    <recommendedName>
        <fullName evidence="6">Small ribosomal subunit protein uS7</fullName>
    </recommendedName>
</protein>
<evidence type="ECO:0000256" key="5">
    <source>
        <dbReference type="ARBA" id="ARBA00023274"/>
    </source>
</evidence>
<keyword evidence="4 6" id="KW-0689">Ribosomal protein</keyword>
<evidence type="ECO:0000256" key="4">
    <source>
        <dbReference type="ARBA" id="ARBA00022980"/>
    </source>
</evidence>
<dbReference type="SUPFAM" id="SSF47973">
    <property type="entry name" value="Ribosomal protein S7"/>
    <property type="match status" value="1"/>
</dbReference>
<evidence type="ECO:0000313" key="9">
    <source>
        <dbReference type="Proteomes" id="UP000176608"/>
    </source>
</evidence>
<dbReference type="GO" id="GO:0003735">
    <property type="term" value="F:structural constituent of ribosome"/>
    <property type="evidence" value="ECO:0007669"/>
    <property type="project" value="InterPro"/>
</dbReference>
<comment type="subunit">
    <text evidence="6">Part of the 30S ribosomal subunit. Contacts proteins S9 and S11.</text>
</comment>
<dbReference type="PIRSF" id="PIRSF002122">
    <property type="entry name" value="RPS7p_RPS7a_RPS5e_RPS7o"/>
    <property type="match status" value="1"/>
</dbReference>
<dbReference type="Pfam" id="PF00177">
    <property type="entry name" value="Ribosomal_S7"/>
    <property type="match status" value="1"/>
</dbReference>
<dbReference type="InterPro" id="IPR023798">
    <property type="entry name" value="Ribosomal_uS7_dom"/>
</dbReference>
<name>A0A1F4UQU7_UNCKA</name>
<dbReference type="GO" id="GO:0015935">
    <property type="term" value="C:small ribosomal subunit"/>
    <property type="evidence" value="ECO:0007669"/>
    <property type="project" value="InterPro"/>
</dbReference>
<comment type="caution">
    <text evidence="8">The sequence shown here is derived from an EMBL/GenBank/DDBJ whole genome shotgun (WGS) entry which is preliminary data.</text>
</comment>
<dbReference type="GO" id="GO:0006412">
    <property type="term" value="P:translation"/>
    <property type="evidence" value="ECO:0007669"/>
    <property type="project" value="UniProtKB-UniRule"/>
</dbReference>
<dbReference type="AlphaFoldDB" id="A0A1F4UQU7"/>
<dbReference type="Proteomes" id="UP000176608">
    <property type="component" value="Unassembled WGS sequence"/>
</dbReference>
<evidence type="ECO:0000313" key="8">
    <source>
        <dbReference type="EMBL" id="OGC47286.1"/>
    </source>
</evidence>
<keyword evidence="2 6" id="KW-0699">rRNA-binding</keyword>
<feature type="domain" description="Small ribosomal subunit protein uS7" evidence="7">
    <location>
        <begin position="2"/>
        <end position="147"/>
    </location>
</feature>
<dbReference type="STRING" id="1802617.A2886_03595"/>
<dbReference type="CDD" id="cd14869">
    <property type="entry name" value="uS7_Bacteria"/>
    <property type="match status" value="1"/>
</dbReference>
<proteinExistence type="inferred from homology"/>
<keyword evidence="6" id="KW-0820">tRNA-binding</keyword>
<organism evidence="8 9">
    <name type="scientific">candidate division WWE3 bacterium RIFCSPHIGHO2_01_FULL_42_13</name>
    <dbReference type="NCBI Taxonomy" id="1802617"/>
    <lineage>
        <taxon>Bacteria</taxon>
        <taxon>Katanobacteria</taxon>
    </lineage>
</organism>
<comment type="function">
    <text evidence="6">One of the primary rRNA binding proteins, it binds directly to 16S rRNA where it nucleates assembly of the head domain of the 30S subunit. Is located at the subunit interface close to the decoding center, probably blocks exit of the E-site tRNA.</text>
</comment>
<dbReference type="InterPro" id="IPR000235">
    <property type="entry name" value="Ribosomal_uS7"/>
</dbReference>
<comment type="similarity">
    <text evidence="1 6">Belongs to the universal ribosomal protein uS7 family.</text>
</comment>
<dbReference type="FunFam" id="1.10.455.10:FF:000001">
    <property type="entry name" value="30S ribosomal protein S7"/>
    <property type="match status" value="1"/>
</dbReference>
<sequence length="154" mass="17544">MRGKQVKKRQISPDPLYNSRTVARMINKVMLGGEKRTAEGVVYKTLEKFSADRKEALTIFDAALQNVMPKQEVRSRRVGGATYQIPFPVKHERSEALAVRWLVDAARNKSGKPMVDRLYEEIKSAHEGVGDAIKTRDDTHRMAEANKAFAHFRF</sequence>
<accession>A0A1F4UQU7</accession>
<keyword evidence="5 6" id="KW-0687">Ribonucleoprotein</keyword>
<dbReference type="Gene3D" id="1.10.455.10">
    <property type="entry name" value="Ribosomal protein S7 domain"/>
    <property type="match status" value="1"/>
</dbReference>
<dbReference type="EMBL" id="MEVA01000015">
    <property type="protein sequence ID" value="OGC47286.1"/>
    <property type="molecule type" value="Genomic_DNA"/>
</dbReference>
<gene>
    <name evidence="6" type="primary">rpsG</name>
    <name evidence="8" type="ORF">A2886_03595</name>
</gene>
<evidence type="ECO:0000256" key="6">
    <source>
        <dbReference type="HAMAP-Rule" id="MF_00480"/>
    </source>
</evidence>
<keyword evidence="3 6" id="KW-0694">RNA-binding</keyword>
<dbReference type="NCBIfam" id="TIGR01029">
    <property type="entry name" value="rpsG_bact"/>
    <property type="match status" value="1"/>
</dbReference>
<reference evidence="8 9" key="1">
    <citation type="journal article" date="2016" name="Nat. Commun.">
        <title>Thousands of microbial genomes shed light on interconnected biogeochemical processes in an aquifer system.</title>
        <authorList>
            <person name="Anantharaman K."/>
            <person name="Brown C.T."/>
            <person name="Hug L.A."/>
            <person name="Sharon I."/>
            <person name="Castelle C.J."/>
            <person name="Probst A.J."/>
            <person name="Thomas B.C."/>
            <person name="Singh A."/>
            <person name="Wilkins M.J."/>
            <person name="Karaoz U."/>
            <person name="Brodie E.L."/>
            <person name="Williams K.H."/>
            <person name="Hubbard S.S."/>
            <person name="Banfield J.F."/>
        </authorList>
    </citation>
    <scope>NUCLEOTIDE SEQUENCE [LARGE SCALE GENOMIC DNA]</scope>
</reference>
<dbReference type="PANTHER" id="PTHR11205">
    <property type="entry name" value="RIBOSOMAL PROTEIN S7"/>
    <property type="match status" value="1"/>
</dbReference>
<dbReference type="GO" id="GO:0019843">
    <property type="term" value="F:rRNA binding"/>
    <property type="evidence" value="ECO:0007669"/>
    <property type="project" value="UniProtKB-UniRule"/>
</dbReference>
<evidence type="ECO:0000256" key="3">
    <source>
        <dbReference type="ARBA" id="ARBA00022884"/>
    </source>
</evidence>